<protein>
    <submittedName>
        <fullName evidence="1">Uncharacterized protein</fullName>
    </submittedName>
</protein>
<name>D5A867_PICSI</name>
<accession>D5A867</accession>
<sequence length="64" mass="7446">MDNESASKFMSVIHDITALQQFLIGIDNMIGRRIGTPIHYFNETLHCLDELKAMVRELLHVFDR</sequence>
<dbReference type="EMBL" id="BT122349">
    <property type="protein sequence ID" value="ADE75736.1"/>
    <property type="molecule type" value="mRNA"/>
</dbReference>
<organism evidence="1">
    <name type="scientific">Picea sitchensis</name>
    <name type="common">Sitka spruce</name>
    <name type="synonym">Pinus sitchensis</name>
    <dbReference type="NCBI Taxonomy" id="3332"/>
    <lineage>
        <taxon>Eukaryota</taxon>
        <taxon>Viridiplantae</taxon>
        <taxon>Streptophyta</taxon>
        <taxon>Embryophyta</taxon>
        <taxon>Tracheophyta</taxon>
        <taxon>Spermatophyta</taxon>
        <taxon>Pinopsida</taxon>
        <taxon>Pinidae</taxon>
        <taxon>Conifers I</taxon>
        <taxon>Pinales</taxon>
        <taxon>Pinaceae</taxon>
        <taxon>Picea</taxon>
    </lineage>
</organism>
<proteinExistence type="evidence at transcript level"/>
<reference evidence="1" key="1">
    <citation type="submission" date="2010-04" db="EMBL/GenBank/DDBJ databases">
        <authorList>
            <person name="Reid K.E."/>
            <person name="Liao N."/>
            <person name="Chan S."/>
            <person name="Docking R."/>
            <person name="Taylor G."/>
            <person name="Moore R."/>
            <person name="Mayo M."/>
            <person name="Munro S."/>
            <person name="King J."/>
            <person name="Yanchuk A."/>
            <person name="Holt R."/>
            <person name="Jones S."/>
            <person name="Marra M."/>
            <person name="Ritland C.E."/>
            <person name="Ritland K."/>
            <person name="Bohlmann J."/>
        </authorList>
    </citation>
    <scope>NUCLEOTIDE SEQUENCE</scope>
    <source>
        <tissue evidence="1">Buds collected with no treatment. Collection October 2007</tissue>
    </source>
</reference>
<evidence type="ECO:0000313" key="1">
    <source>
        <dbReference type="EMBL" id="ADE75736.1"/>
    </source>
</evidence>
<dbReference type="AlphaFoldDB" id="D5A867"/>